<proteinExistence type="predicted"/>
<evidence type="ECO:0000313" key="3">
    <source>
        <dbReference type="Proteomes" id="UP000479000"/>
    </source>
</evidence>
<gene>
    <name evidence="2" type="ORF">NTEN_LOCUS3463</name>
</gene>
<feature type="compositionally biased region" description="Basic and acidic residues" evidence="1">
    <location>
        <begin position="64"/>
        <end position="89"/>
    </location>
</feature>
<dbReference type="EMBL" id="CADCXU010005409">
    <property type="protein sequence ID" value="CAA9997122.1"/>
    <property type="molecule type" value="Genomic_DNA"/>
</dbReference>
<accession>A0A6H5G394</accession>
<evidence type="ECO:0000256" key="1">
    <source>
        <dbReference type="SAM" id="MobiDB-lite"/>
    </source>
</evidence>
<reference evidence="2 3" key="1">
    <citation type="submission" date="2020-02" db="EMBL/GenBank/DDBJ databases">
        <authorList>
            <person name="Ferguson B K."/>
        </authorList>
    </citation>
    <scope>NUCLEOTIDE SEQUENCE [LARGE SCALE GENOMIC DNA]</scope>
</reference>
<feature type="region of interest" description="Disordered" evidence="1">
    <location>
        <begin position="64"/>
        <end position="90"/>
    </location>
</feature>
<organism evidence="2 3">
    <name type="scientific">Nesidiocoris tenuis</name>
    <dbReference type="NCBI Taxonomy" id="355587"/>
    <lineage>
        <taxon>Eukaryota</taxon>
        <taxon>Metazoa</taxon>
        <taxon>Ecdysozoa</taxon>
        <taxon>Arthropoda</taxon>
        <taxon>Hexapoda</taxon>
        <taxon>Insecta</taxon>
        <taxon>Pterygota</taxon>
        <taxon>Neoptera</taxon>
        <taxon>Paraneoptera</taxon>
        <taxon>Hemiptera</taxon>
        <taxon>Heteroptera</taxon>
        <taxon>Panheteroptera</taxon>
        <taxon>Cimicomorpha</taxon>
        <taxon>Miridae</taxon>
        <taxon>Dicyphina</taxon>
        <taxon>Nesidiocoris</taxon>
    </lineage>
</organism>
<name>A0A6H5G394_9HEMI</name>
<dbReference type="Proteomes" id="UP000479000">
    <property type="component" value="Unassembled WGS sequence"/>
</dbReference>
<dbReference type="AlphaFoldDB" id="A0A6H5G394"/>
<protein>
    <submittedName>
        <fullName evidence="2">Uncharacterized protein</fullName>
    </submittedName>
</protein>
<keyword evidence="3" id="KW-1185">Reference proteome</keyword>
<sequence length="376" mass="43173">MREVIRRKEPTYQSTVIRCSTRRSISLTILSQLDFPRLKAVVLWRGRPAATGCDWLFGKQKTDERNAEGVKNETRPEEQVAPEERKASSAKDFQLTTKGRQRCIGSGTENWIGLSVTAATRVEKSQKEAGMRAKGLGTTTITRIWLNAHGQTRKLVKVDRWRWTVGCEWHPHQTFDVDEALERIASVVADYEYHGRCYERSTIRNGKQLAPWSAKEGGIICAVRRRVRCYHANGSWDDSNRDAITMASTFDYEFELHCEYDFEFDYEFEFLFHCEYVFEIDHEFDFDCDLIDDHNTSIYSVNMEVKTQIKAKFVYGRGSLCNHCGHCGPSRGGLAFYTVDQHPQTSLYVPVGASRELLPVFGQDPIVSRRALNLII</sequence>
<evidence type="ECO:0000313" key="2">
    <source>
        <dbReference type="EMBL" id="CAA9997122.1"/>
    </source>
</evidence>